<organism evidence="1 2">
    <name type="scientific">Salix purpurea</name>
    <name type="common">Purple osier willow</name>
    <dbReference type="NCBI Taxonomy" id="77065"/>
    <lineage>
        <taxon>Eukaryota</taxon>
        <taxon>Viridiplantae</taxon>
        <taxon>Streptophyta</taxon>
        <taxon>Embryophyta</taxon>
        <taxon>Tracheophyta</taxon>
        <taxon>Spermatophyta</taxon>
        <taxon>Magnoliopsida</taxon>
        <taxon>eudicotyledons</taxon>
        <taxon>Gunneridae</taxon>
        <taxon>Pentapetalae</taxon>
        <taxon>rosids</taxon>
        <taxon>fabids</taxon>
        <taxon>Malpighiales</taxon>
        <taxon>Salicaceae</taxon>
        <taxon>Saliceae</taxon>
        <taxon>Salix</taxon>
    </lineage>
</organism>
<comment type="caution">
    <text evidence="1">The sequence shown here is derived from an EMBL/GenBank/DDBJ whole genome shotgun (WGS) entry which is preliminary data.</text>
</comment>
<dbReference type="Proteomes" id="UP001151532">
    <property type="component" value="Chromosome 1"/>
</dbReference>
<dbReference type="EMBL" id="JAPFFK010000015">
    <property type="protein sequence ID" value="KAJ6712762.1"/>
    <property type="molecule type" value="Genomic_DNA"/>
</dbReference>
<dbReference type="OrthoDB" id="827191at2759"/>
<evidence type="ECO:0000313" key="2">
    <source>
        <dbReference type="Proteomes" id="UP001151532"/>
    </source>
</evidence>
<proteinExistence type="predicted"/>
<sequence>MISYPELVSFHFFIPGGNEECRQEEVKEIARTAFSDEQYAKPSYKEIVPFIIPTVHQFLSKSIYVSPNVIMKARVEEELIGVVLDNYAIAIAEVCSQRLKTHVNSDVLDALKALNLMTDRKNPAVALALYSRYFKLSSSSMVKDITSSEVNSIMIIYYDGPKTSCMKSICGAALEYSHGNVLTQYLPSISDRILGT</sequence>
<gene>
    <name evidence="1" type="ORF">OIU79_008876</name>
</gene>
<keyword evidence="2" id="KW-1185">Reference proteome</keyword>
<dbReference type="AlphaFoldDB" id="A0A9Q0TJJ6"/>
<reference evidence="1" key="1">
    <citation type="submission" date="2022-11" db="EMBL/GenBank/DDBJ databases">
        <authorList>
            <person name="Hyden B.L."/>
            <person name="Feng K."/>
            <person name="Yates T."/>
            <person name="Jawdy S."/>
            <person name="Smart L.B."/>
            <person name="Muchero W."/>
        </authorList>
    </citation>
    <scope>NUCLEOTIDE SEQUENCE</scope>
    <source>
        <tissue evidence="1">Shoot tip</tissue>
    </source>
</reference>
<evidence type="ECO:0000313" key="1">
    <source>
        <dbReference type="EMBL" id="KAJ6712762.1"/>
    </source>
</evidence>
<reference evidence="1" key="2">
    <citation type="journal article" date="2023" name="Int. J. Mol. Sci.">
        <title>De Novo Assembly and Annotation of 11 Diverse Shrub Willow (Salix) Genomes Reveals Novel Gene Organization in Sex-Linked Regions.</title>
        <authorList>
            <person name="Hyden B."/>
            <person name="Feng K."/>
            <person name="Yates T.B."/>
            <person name="Jawdy S."/>
            <person name="Cereghino C."/>
            <person name="Smart L.B."/>
            <person name="Muchero W."/>
        </authorList>
    </citation>
    <scope>NUCLEOTIDE SEQUENCE</scope>
    <source>
        <tissue evidence="1">Shoot tip</tissue>
    </source>
</reference>
<accession>A0A9Q0TJJ6</accession>
<name>A0A9Q0TJJ6_SALPP</name>
<protein>
    <submittedName>
        <fullName evidence="1">HEXOSYLTRANSFERASE</fullName>
    </submittedName>
</protein>